<protein>
    <submittedName>
        <fullName evidence="2">Uncharacterized protein</fullName>
    </submittedName>
</protein>
<dbReference type="Pfam" id="PF07816">
    <property type="entry name" value="DUF1645"/>
    <property type="match status" value="1"/>
</dbReference>
<name>A0A3B6FPC4_WHEAT</name>
<feature type="compositionally biased region" description="Low complexity" evidence="1">
    <location>
        <begin position="299"/>
        <end position="312"/>
    </location>
</feature>
<dbReference type="InterPro" id="IPR012442">
    <property type="entry name" value="DUF1645_plant"/>
</dbReference>
<dbReference type="Gramene" id="TraesCS3B03G0495100.1">
    <property type="protein sequence ID" value="TraesCS3B03G0495100.1.CDS1"/>
    <property type="gene ID" value="TraesCS3B03G0495100"/>
</dbReference>
<dbReference type="EnsemblPlants" id="TraesCS3B02G203100.1">
    <property type="protein sequence ID" value="TraesCS3B02G203100.1.cds1"/>
    <property type="gene ID" value="TraesCS3B02G203100"/>
</dbReference>
<feature type="region of interest" description="Disordered" evidence="1">
    <location>
        <begin position="183"/>
        <end position="272"/>
    </location>
</feature>
<reference evidence="2" key="1">
    <citation type="submission" date="2018-08" db="EMBL/GenBank/DDBJ databases">
        <authorList>
            <person name="Rossello M."/>
        </authorList>
    </citation>
    <scope>NUCLEOTIDE SEQUENCE [LARGE SCALE GENOMIC DNA]</scope>
    <source>
        <strain evidence="2">cv. Chinese Spring</strain>
    </source>
</reference>
<dbReference type="PANTHER" id="PTHR33095:SF16">
    <property type="entry name" value="OS01G0253500 PROTEIN"/>
    <property type="match status" value="1"/>
</dbReference>
<evidence type="ECO:0000256" key="1">
    <source>
        <dbReference type="SAM" id="MobiDB-lite"/>
    </source>
</evidence>
<accession>A0A3B6FPC4</accession>
<feature type="compositionally biased region" description="Low complexity" evidence="1">
    <location>
        <begin position="227"/>
        <end position="241"/>
    </location>
</feature>
<dbReference type="PaxDb" id="4565-Traes_3B_2C30C64FD.1"/>
<dbReference type="AlphaFoldDB" id="A0A3B6FPC4"/>
<keyword evidence="3" id="KW-1185">Reference proteome</keyword>
<feature type="region of interest" description="Disordered" evidence="1">
    <location>
        <begin position="1"/>
        <end position="31"/>
    </location>
</feature>
<dbReference type="Gramene" id="TraesCS3B02G203100.1">
    <property type="protein sequence ID" value="TraesCS3B02G203100.1.cds1"/>
    <property type="gene ID" value="TraesCS3B02G203100"/>
</dbReference>
<dbReference type="STRING" id="4565.A0A3B6FPC4"/>
<sequence>MKKQVVILDQSPRSHVPRHATPPLHIPPAAPPRSLLPRQVCLAGSAPHLRHKTSDGELLASIEMQGHAHGESGLATAPSSPARYLCSGRDGECDEDGGGIHYFFSAPASPVHYILRSPPASSASVHYAPSADGDFCTAPGDFEFAARHRGIDGAGGTTTMSSAEELFLSGRIRVGCLSPIRQETDCREQQGEDGGGVDGRSPRPRRTRSVSPPRSPRLAKTAEPADSLASASSSSSSSSSAKTMRRRISLRDLLGRTCSDPSMRPPAPITTAAERSGSWLPSIWPTRAKKALPCSAPQPARRSVSSVRAAAPGGAGRDEGPRRRTTSLPYRQGLVLGCLGLGARSYGLAKSMHPLSTR</sequence>
<dbReference type="Proteomes" id="UP000019116">
    <property type="component" value="Chromosome 3B"/>
</dbReference>
<proteinExistence type="predicted"/>
<organism evidence="2">
    <name type="scientific">Triticum aestivum</name>
    <name type="common">Wheat</name>
    <dbReference type="NCBI Taxonomy" id="4565"/>
    <lineage>
        <taxon>Eukaryota</taxon>
        <taxon>Viridiplantae</taxon>
        <taxon>Streptophyta</taxon>
        <taxon>Embryophyta</taxon>
        <taxon>Tracheophyta</taxon>
        <taxon>Spermatophyta</taxon>
        <taxon>Magnoliopsida</taxon>
        <taxon>Liliopsida</taxon>
        <taxon>Poales</taxon>
        <taxon>Poaceae</taxon>
        <taxon>BOP clade</taxon>
        <taxon>Pooideae</taxon>
        <taxon>Triticodae</taxon>
        <taxon>Triticeae</taxon>
        <taxon>Triticinae</taxon>
        <taxon>Triticum</taxon>
    </lineage>
</organism>
<feature type="region of interest" description="Disordered" evidence="1">
    <location>
        <begin position="294"/>
        <end position="326"/>
    </location>
</feature>
<evidence type="ECO:0000313" key="2">
    <source>
        <dbReference type="EnsemblPlants" id="TraesCS3B02G203100.1.cds1"/>
    </source>
</evidence>
<dbReference type="PANTHER" id="PTHR33095">
    <property type="entry name" value="OS07G0619500 PROTEIN"/>
    <property type="match status" value="1"/>
</dbReference>
<reference evidence="2" key="2">
    <citation type="submission" date="2018-10" db="UniProtKB">
        <authorList>
            <consortium name="EnsemblPlants"/>
        </authorList>
    </citation>
    <scope>IDENTIFICATION</scope>
</reference>
<dbReference type="Gramene" id="TraesROB_scaffold_091917_01G000200.1">
    <property type="protein sequence ID" value="TraesROB_scaffold_091917_01G000200.1"/>
    <property type="gene ID" value="TraesROB_scaffold_091917_01G000200"/>
</dbReference>
<dbReference type="OrthoDB" id="667051at2759"/>
<evidence type="ECO:0000313" key="3">
    <source>
        <dbReference type="Proteomes" id="UP000019116"/>
    </source>
</evidence>